<dbReference type="Proteomes" id="UP000005307">
    <property type="component" value="Chromosome"/>
</dbReference>
<dbReference type="AlphaFoldDB" id="M9R170"/>
<feature type="transmembrane region" description="Helical" evidence="1">
    <location>
        <begin position="20"/>
        <end position="37"/>
    </location>
</feature>
<keyword evidence="3" id="KW-1185">Reference proteome</keyword>
<dbReference type="KEGG" id="oat:OAN307_c02050"/>
<dbReference type="eggNOG" id="ENOG5032SC7">
    <property type="taxonomic scope" value="Bacteria"/>
</dbReference>
<proteinExistence type="predicted"/>
<reference evidence="2 3" key="1">
    <citation type="journal article" date="2013" name="PLoS ONE">
        <title>Poles Apart: Arctic and Antarctic Octadecabacter strains Share High Genome Plasticity and a New Type of Xanthorhodopsin.</title>
        <authorList>
            <person name="Vollmers J."/>
            <person name="Voget S."/>
            <person name="Dietrich S."/>
            <person name="Gollnow K."/>
            <person name="Smits M."/>
            <person name="Meyer K."/>
            <person name="Brinkhoff T."/>
            <person name="Simon M."/>
            <person name="Daniel R."/>
        </authorList>
    </citation>
    <scope>NUCLEOTIDE SEQUENCE [LARGE SCALE GENOMIC DNA]</scope>
    <source>
        <strain evidence="2 3">307</strain>
    </source>
</reference>
<keyword evidence="1" id="KW-1133">Transmembrane helix</keyword>
<evidence type="ECO:0000313" key="3">
    <source>
        <dbReference type="Proteomes" id="UP000005307"/>
    </source>
</evidence>
<evidence type="ECO:0000256" key="1">
    <source>
        <dbReference type="SAM" id="Phobius"/>
    </source>
</evidence>
<dbReference type="EMBL" id="CP003740">
    <property type="protein sequence ID" value="AGI65972.1"/>
    <property type="molecule type" value="Genomic_DNA"/>
</dbReference>
<keyword evidence="1" id="KW-0812">Transmembrane</keyword>
<sequence length="173" mass="18993">MKKSVIRPEIREGLWRWREVIAALALALIGLWWAFVSFGIVQWLGWGMTALGAGLAIAAAQKVRFRPEGDGPGVVTLDERRVTYLGPLDGGVADLDLMVQLDITPAPAWRLINGGGQHLDIPTNAVGVEVLFDVFAALPGIKTEYMLSLLNSPRPAKMTVWMAPDHKPYTQLH</sequence>
<dbReference type="OrthoDB" id="7851333at2"/>
<dbReference type="HOGENOM" id="CLU_126609_0_0_5"/>
<evidence type="ECO:0000313" key="2">
    <source>
        <dbReference type="EMBL" id="AGI65972.1"/>
    </source>
</evidence>
<gene>
    <name evidence="2" type="ORF">OAN307_c02050</name>
</gene>
<protein>
    <submittedName>
        <fullName evidence="2">Uncharacterized protein</fullName>
    </submittedName>
</protein>
<name>M9R170_9RHOB</name>
<organism evidence="2 3">
    <name type="scientific">Octadecabacter antarcticus 307</name>
    <dbReference type="NCBI Taxonomy" id="391626"/>
    <lineage>
        <taxon>Bacteria</taxon>
        <taxon>Pseudomonadati</taxon>
        <taxon>Pseudomonadota</taxon>
        <taxon>Alphaproteobacteria</taxon>
        <taxon>Rhodobacterales</taxon>
        <taxon>Roseobacteraceae</taxon>
        <taxon>Octadecabacter</taxon>
    </lineage>
</organism>
<accession>M9R170</accession>
<dbReference type="STRING" id="391626.OAN307_c02050"/>
<keyword evidence="1" id="KW-0472">Membrane</keyword>
<dbReference type="RefSeq" id="WP_015498033.1">
    <property type="nucleotide sequence ID" value="NC_020911.1"/>
</dbReference>